<dbReference type="Proteomes" id="UP000188268">
    <property type="component" value="Unassembled WGS sequence"/>
</dbReference>
<sequence length="48" mass="5130">PLSTVKTIALASRFLNMESSCFDSSKPASKPVNQTSPKAFKKSSDLAI</sequence>
<comment type="caution">
    <text evidence="2">The sequence shown here is derived from an EMBL/GenBank/DDBJ whole genome shotgun (WGS) entry which is preliminary data.</text>
</comment>
<evidence type="ECO:0000313" key="2">
    <source>
        <dbReference type="EMBL" id="OMO90174.1"/>
    </source>
</evidence>
<reference evidence="2 3" key="1">
    <citation type="submission" date="2013-09" db="EMBL/GenBank/DDBJ databases">
        <title>Corchorus capsularis genome sequencing.</title>
        <authorList>
            <person name="Alam M."/>
            <person name="Haque M.S."/>
            <person name="Islam M.S."/>
            <person name="Emdad E.M."/>
            <person name="Islam M.M."/>
            <person name="Ahmed B."/>
            <person name="Halim A."/>
            <person name="Hossen Q.M.M."/>
            <person name="Hossain M.Z."/>
            <person name="Ahmed R."/>
            <person name="Khan M.M."/>
            <person name="Islam R."/>
            <person name="Rashid M.M."/>
            <person name="Khan S.A."/>
            <person name="Rahman M.S."/>
            <person name="Alam M."/>
        </authorList>
    </citation>
    <scope>NUCLEOTIDE SEQUENCE [LARGE SCALE GENOMIC DNA]</scope>
    <source>
        <strain evidence="3">cv. CVL-1</strain>
        <tissue evidence="2">Whole seedling</tissue>
    </source>
</reference>
<evidence type="ECO:0000256" key="1">
    <source>
        <dbReference type="SAM" id="MobiDB-lite"/>
    </source>
</evidence>
<feature type="compositionally biased region" description="Polar residues" evidence="1">
    <location>
        <begin position="24"/>
        <end position="37"/>
    </location>
</feature>
<evidence type="ECO:0000313" key="3">
    <source>
        <dbReference type="Proteomes" id="UP000188268"/>
    </source>
</evidence>
<gene>
    <name evidence="2" type="ORF">CCACVL1_07503</name>
</gene>
<dbReference type="Gramene" id="OMO90174">
    <property type="protein sequence ID" value="OMO90174"/>
    <property type="gene ID" value="CCACVL1_07503"/>
</dbReference>
<feature type="non-terminal residue" evidence="2">
    <location>
        <position position="1"/>
    </location>
</feature>
<protein>
    <submittedName>
        <fullName evidence="2">Uncharacterized protein</fullName>
    </submittedName>
</protein>
<keyword evidence="3" id="KW-1185">Reference proteome</keyword>
<dbReference type="EMBL" id="AWWV01008493">
    <property type="protein sequence ID" value="OMO90174.1"/>
    <property type="molecule type" value="Genomic_DNA"/>
</dbReference>
<feature type="region of interest" description="Disordered" evidence="1">
    <location>
        <begin position="24"/>
        <end position="48"/>
    </location>
</feature>
<organism evidence="2 3">
    <name type="scientific">Corchorus capsularis</name>
    <name type="common">Jute</name>
    <dbReference type="NCBI Taxonomy" id="210143"/>
    <lineage>
        <taxon>Eukaryota</taxon>
        <taxon>Viridiplantae</taxon>
        <taxon>Streptophyta</taxon>
        <taxon>Embryophyta</taxon>
        <taxon>Tracheophyta</taxon>
        <taxon>Spermatophyta</taxon>
        <taxon>Magnoliopsida</taxon>
        <taxon>eudicotyledons</taxon>
        <taxon>Gunneridae</taxon>
        <taxon>Pentapetalae</taxon>
        <taxon>rosids</taxon>
        <taxon>malvids</taxon>
        <taxon>Malvales</taxon>
        <taxon>Malvaceae</taxon>
        <taxon>Grewioideae</taxon>
        <taxon>Apeibeae</taxon>
        <taxon>Corchorus</taxon>
    </lineage>
</organism>
<dbReference type="AlphaFoldDB" id="A0A1R3J5T3"/>
<accession>A0A1R3J5T3</accession>
<proteinExistence type="predicted"/>
<name>A0A1R3J5T3_COCAP</name>